<dbReference type="EMBL" id="CAXLJM020000007">
    <property type="protein sequence ID" value="CAL8072506.1"/>
    <property type="molecule type" value="Genomic_DNA"/>
</dbReference>
<feature type="transmembrane region" description="Helical" evidence="1">
    <location>
        <begin position="94"/>
        <end position="115"/>
    </location>
</feature>
<evidence type="ECO:0000313" key="2">
    <source>
        <dbReference type="EMBL" id="CAL8072506.1"/>
    </source>
</evidence>
<gene>
    <name evidence="2" type="ORF">ODALV1_LOCUS2203</name>
</gene>
<dbReference type="Proteomes" id="UP001642540">
    <property type="component" value="Unassembled WGS sequence"/>
</dbReference>
<evidence type="ECO:0000256" key="1">
    <source>
        <dbReference type="SAM" id="Phobius"/>
    </source>
</evidence>
<protein>
    <submittedName>
        <fullName evidence="2">Uncharacterized protein</fullName>
    </submittedName>
</protein>
<sequence length="353" mass="39959">MARTIFMAAHAVGYVVFMLPTHILVVYKANDFQMLAYMIVVWLCSFMSVVVTGNLLTNIEGICHLWNGNFSFQRNFAEKFMPAYNPSAYPTNKILRAFLALELFLCAAAGILISVHSILFPDTAPYMLFTVPPQLIFLPMRLYTAFFFSVSAIGTTALLALYIAQGLEFFFIAFPLLSKELKMGLKKYETCDKLRTIKNLVIAYRSLTVLMAHFNHSFCGVIMPFELIFGNLTIFCNVTAALFWEKLDTSTTKPCLMIVAAFSMSGFACFLSLGGLLHVQSGKTIKSWRLGFWNGKFDRMYMKRVKRSCTHIQVNSWGCLKVKPLTALKYVNSSSKGTFRAILMLRKAFMKKI</sequence>
<organism evidence="2 3">
    <name type="scientific">Orchesella dallaii</name>
    <dbReference type="NCBI Taxonomy" id="48710"/>
    <lineage>
        <taxon>Eukaryota</taxon>
        <taxon>Metazoa</taxon>
        <taxon>Ecdysozoa</taxon>
        <taxon>Arthropoda</taxon>
        <taxon>Hexapoda</taxon>
        <taxon>Collembola</taxon>
        <taxon>Entomobryomorpha</taxon>
        <taxon>Entomobryoidea</taxon>
        <taxon>Orchesellidae</taxon>
        <taxon>Orchesellinae</taxon>
        <taxon>Orchesella</taxon>
    </lineage>
</organism>
<feature type="transmembrane region" description="Helical" evidence="1">
    <location>
        <begin position="6"/>
        <end position="27"/>
    </location>
</feature>
<comment type="caution">
    <text evidence="2">The sequence shown here is derived from an EMBL/GenBank/DDBJ whole genome shotgun (WGS) entry which is preliminary data.</text>
</comment>
<proteinExistence type="predicted"/>
<keyword evidence="1" id="KW-0812">Transmembrane</keyword>
<keyword evidence="3" id="KW-1185">Reference proteome</keyword>
<evidence type="ECO:0000313" key="3">
    <source>
        <dbReference type="Proteomes" id="UP001642540"/>
    </source>
</evidence>
<keyword evidence="1" id="KW-1133">Transmembrane helix</keyword>
<name>A0ABP1PS72_9HEXA</name>
<feature type="transmembrane region" description="Helical" evidence="1">
    <location>
        <begin position="135"/>
        <end position="153"/>
    </location>
</feature>
<accession>A0ABP1PS72</accession>
<keyword evidence="1" id="KW-0472">Membrane</keyword>
<feature type="transmembrane region" description="Helical" evidence="1">
    <location>
        <begin position="34"/>
        <end position="56"/>
    </location>
</feature>
<feature type="transmembrane region" description="Helical" evidence="1">
    <location>
        <begin position="256"/>
        <end position="279"/>
    </location>
</feature>
<feature type="transmembrane region" description="Helical" evidence="1">
    <location>
        <begin position="221"/>
        <end position="244"/>
    </location>
</feature>
<reference evidence="2 3" key="1">
    <citation type="submission" date="2024-08" db="EMBL/GenBank/DDBJ databases">
        <authorList>
            <person name="Cucini C."/>
            <person name="Frati F."/>
        </authorList>
    </citation>
    <scope>NUCLEOTIDE SEQUENCE [LARGE SCALE GENOMIC DNA]</scope>
</reference>